<evidence type="ECO:0000313" key="2">
    <source>
        <dbReference type="EMBL" id="CAE7368600.1"/>
    </source>
</evidence>
<feature type="compositionally biased region" description="Low complexity" evidence="1">
    <location>
        <begin position="509"/>
        <end position="519"/>
    </location>
</feature>
<evidence type="ECO:0000313" key="3">
    <source>
        <dbReference type="Proteomes" id="UP000604046"/>
    </source>
</evidence>
<keyword evidence="3" id="KW-1185">Reference proteome</keyword>
<dbReference type="AlphaFoldDB" id="A0A812PSW2"/>
<sequence>MASSSAAGGARGVGAASDVDAAILRATLTEAAFSSGRAKRMVLPWEEGGLELIFGESTLDTMLSVVPSRVEYPTPDVPAEPVESQARVAKRARLFDPDRPCFADVIRFNMKVSDQDLEDGRWRKGLEKWFVLLTEDPSVSLVGSSVCGLPLVDAFQVLRELFGLKSASTVDKRASSLMRFIKWMHAERPFGRAFPFNTKSIDEYVKHLKEMEAKVGAVDGFFEAVRFAVHVVGVSHVEESHHLFSPWSKGYQGLLQSRKPERVKAAVLKVEQVFFLENFLRDDKMDIQDRYADGCFLFCLYSRSRISDIRQVHSLVWDVVGTGDQITGFIECATRCHKTAKQAAVQGVSMPLVAPINGIADFSWGLVFKEVAESAGLPLDAGRKGPLLPAPDECGGWTQRSVSTVEAGEWLRALLEKGSMLSSGVSGHSLKHTTLDWCGKFGLEDVHQTLLGHHSLKKATMYAYMRDKLASPLREYERMLNAVKHSLFLPDSTRSGLFPAGEASEHSGPAPFGLFGAAGQSADGSLEGSPGLVDLEVGAGPIEEGGVGEEQSDAEEGSSSSSSSSSSSESSEDDWVGGLDAMTKVHVPLTSLPAITLEHWQHQRTRTIHTCAVGTSSGLFMCGRKQTSDFRLIDVSSFYDVRLCEVCRKSKPLKDSGSVVAALEQAQRGSE</sequence>
<dbReference type="OrthoDB" id="445524at2759"/>
<reference evidence="2" key="1">
    <citation type="submission" date="2021-02" db="EMBL/GenBank/DDBJ databases">
        <authorList>
            <person name="Dougan E. K."/>
            <person name="Rhodes N."/>
            <person name="Thang M."/>
            <person name="Chan C."/>
        </authorList>
    </citation>
    <scope>NUCLEOTIDE SEQUENCE</scope>
</reference>
<organism evidence="2 3">
    <name type="scientific">Symbiodinium natans</name>
    <dbReference type="NCBI Taxonomy" id="878477"/>
    <lineage>
        <taxon>Eukaryota</taxon>
        <taxon>Sar</taxon>
        <taxon>Alveolata</taxon>
        <taxon>Dinophyceae</taxon>
        <taxon>Suessiales</taxon>
        <taxon>Symbiodiniaceae</taxon>
        <taxon>Symbiodinium</taxon>
    </lineage>
</organism>
<protein>
    <submittedName>
        <fullName evidence="2">Uncharacterized protein</fullName>
    </submittedName>
</protein>
<name>A0A812PSW2_9DINO</name>
<feature type="compositionally biased region" description="Acidic residues" evidence="1">
    <location>
        <begin position="546"/>
        <end position="556"/>
    </location>
</feature>
<accession>A0A812PSW2</accession>
<proteinExistence type="predicted"/>
<feature type="region of interest" description="Disordered" evidence="1">
    <location>
        <begin position="509"/>
        <end position="575"/>
    </location>
</feature>
<dbReference type="EMBL" id="CAJNDS010002199">
    <property type="protein sequence ID" value="CAE7368600.1"/>
    <property type="molecule type" value="Genomic_DNA"/>
</dbReference>
<evidence type="ECO:0000256" key="1">
    <source>
        <dbReference type="SAM" id="MobiDB-lite"/>
    </source>
</evidence>
<comment type="caution">
    <text evidence="2">The sequence shown here is derived from an EMBL/GenBank/DDBJ whole genome shotgun (WGS) entry which is preliminary data.</text>
</comment>
<dbReference type="Proteomes" id="UP000604046">
    <property type="component" value="Unassembled WGS sequence"/>
</dbReference>
<gene>
    <name evidence="2" type="ORF">SNAT2548_LOCUS20062</name>
</gene>
<feature type="compositionally biased region" description="Low complexity" evidence="1">
    <location>
        <begin position="557"/>
        <end position="569"/>
    </location>
</feature>